<sequence>MDSIRMYLDLIYDDDQTLLLDDEILNDFAGSYMVFDHELVPQAGDIVNLENAEIHDAPNYWYQKDSKEYHATLAVLRKDWKVDYIEFSGNCIVIHLVFNTDQNTAMKIMLPKY</sequence>
<dbReference type="Proteomes" id="UP000309788">
    <property type="component" value="Unassembled WGS sequence"/>
</dbReference>
<reference evidence="1 2" key="1">
    <citation type="submission" date="2019-05" db="EMBL/GenBank/DDBJ databases">
        <authorList>
            <person name="Qu J.-H."/>
        </authorList>
    </citation>
    <scope>NUCLEOTIDE SEQUENCE [LARGE SCALE GENOMIC DNA]</scope>
    <source>
        <strain evidence="1 2">Z12</strain>
    </source>
</reference>
<dbReference type="EMBL" id="VCEI01000025">
    <property type="protein sequence ID" value="TLU92304.1"/>
    <property type="molecule type" value="Genomic_DNA"/>
</dbReference>
<protein>
    <submittedName>
        <fullName evidence="1">Uncharacterized protein</fullName>
    </submittedName>
</protein>
<dbReference type="OrthoDB" id="9931534at2"/>
<comment type="caution">
    <text evidence="1">The sequence shown here is derived from an EMBL/GenBank/DDBJ whole genome shotgun (WGS) entry which is preliminary data.</text>
</comment>
<name>A0A5R9KC01_9BACT</name>
<evidence type="ECO:0000313" key="1">
    <source>
        <dbReference type="EMBL" id="TLU92304.1"/>
    </source>
</evidence>
<dbReference type="AlphaFoldDB" id="A0A5R9KC01"/>
<keyword evidence="2" id="KW-1185">Reference proteome</keyword>
<accession>A0A5R9KC01</accession>
<gene>
    <name evidence="1" type="ORF">FEM55_16370</name>
</gene>
<proteinExistence type="predicted"/>
<dbReference type="RefSeq" id="WP_138282413.1">
    <property type="nucleotide sequence ID" value="NZ_BMGE01000003.1"/>
</dbReference>
<organism evidence="1 2">
    <name type="scientific">Dyadobacter sediminis</name>
    <dbReference type="NCBI Taxonomy" id="1493691"/>
    <lineage>
        <taxon>Bacteria</taxon>
        <taxon>Pseudomonadati</taxon>
        <taxon>Bacteroidota</taxon>
        <taxon>Cytophagia</taxon>
        <taxon>Cytophagales</taxon>
        <taxon>Spirosomataceae</taxon>
        <taxon>Dyadobacter</taxon>
    </lineage>
</organism>
<evidence type="ECO:0000313" key="2">
    <source>
        <dbReference type="Proteomes" id="UP000309788"/>
    </source>
</evidence>